<dbReference type="Ensembl" id="ENSPMAT00000009777.1">
    <property type="protein sequence ID" value="ENSPMAP00000009736.1"/>
    <property type="gene ID" value="ENSPMAG00000008837.1"/>
</dbReference>
<feature type="domain" description="Integrase catalytic" evidence="2">
    <location>
        <begin position="132"/>
        <end position="288"/>
    </location>
</feature>
<proteinExistence type="predicted"/>
<dbReference type="GO" id="GO:0003676">
    <property type="term" value="F:nucleic acid binding"/>
    <property type="evidence" value="ECO:0007669"/>
    <property type="project" value="InterPro"/>
</dbReference>
<dbReference type="HOGENOM" id="CLU_000384_6_0_1"/>
<sequence length="293" mass="33955">VAASLAKLDWGFQDIVRYLRKGEYRKGLSSGQKSAIRSAIKAFCYEEKKLYYTGQKSGRKRLVVMNEEDKRSILQRVHGADHCGQTRTRKLLEEHYYWKGMVNDIRDYINACEICKQKSYKRSSISHVKLLKASYPWEVLGMDLLGPFPATSRAHRFVLLIVDYFTKWAELTPMTDQSAAHVVAALTTAFHRFGFPKKLFCNVSEEYVAQINEEMFRHFPMCSGLAISHLWANGAHRGTSQALRDCVSKATGRHRDWELQLEQRLFEYHTSKHSATRYSPFYLMLGREARLPE</sequence>
<dbReference type="Pfam" id="PF17921">
    <property type="entry name" value="Integrase_H2C2"/>
    <property type="match status" value="1"/>
</dbReference>
<dbReference type="InterPro" id="IPR001584">
    <property type="entry name" value="Integrase_cat-core"/>
</dbReference>
<evidence type="ECO:0000256" key="1">
    <source>
        <dbReference type="ARBA" id="ARBA00039658"/>
    </source>
</evidence>
<dbReference type="OMA" id="ISHLWAN"/>
<dbReference type="AlphaFoldDB" id="S4RWZ6"/>
<dbReference type="SUPFAM" id="SSF53098">
    <property type="entry name" value="Ribonuclease H-like"/>
    <property type="match status" value="1"/>
</dbReference>
<dbReference type="InterPro" id="IPR012337">
    <property type="entry name" value="RNaseH-like_sf"/>
</dbReference>
<dbReference type="FunFam" id="1.10.340.70:FF:000001">
    <property type="entry name" value="Retrovirus-related Pol polyprotein from transposon gypsy-like Protein"/>
    <property type="match status" value="1"/>
</dbReference>
<dbReference type="InterPro" id="IPR050951">
    <property type="entry name" value="Retrovirus_Pol_polyprotein"/>
</dbReference>
<reference evidence="3" key="2">
    <citation type="submission" date="2025-09" db="UniProtKB">
        <authorList>
            <consortium name="Ensembl"/>
        </authorList>
    </citation>
    <scope>IDENTIFICATION</scope>
</reference>
<evidence type="ECO:0000259" key="2">
    <source>
        <dbReference type="PROSITE" id="PS50994"/>
    </source>
</evidence>
<evidence type="ECO:0000313" key="3">
    <source>
        <dbReference type="Ensembl" id="ENSPMAP00000009736.1"/>
    </source>
</evidence>
<dbReference type="PROSITE" id="PS50994">
    <property type="entry name" value="INTEGRASE"/>
    <property type="match status" value="1"/>
</dbReference>
<dbReference type="Gene3D" id="3.30.420.10">
    <property type="entry name" value="Ribonuclease H-like superfamily/Ribonuclease H"/>
    <property type="match status" value="1"/>
</dbReference>
<dbReference type="PANTHER" id="PTHR37984:SF5">
    <property type="entry name" value="PROTEIN NYNRIN-LIKE"/>
    <property type="match status" value="1"/>
</dbReference>
<dbReference type="InterPro" id="IPR036397">
    <property type="entry name" value="RNaseH_sf"/>
</dbReference>
<accession>S4RWZ6</accession>
<dbReference type="GO" id="GO:0015074">
    <property type="term" value="P:DNA integration"/>
    <property type="evidence" value="ECO:0007669"/>
    <property type="project" value="InterPro"/>
</dbReference>
<dbReference type="GeneTree" id="ENSGT00940000164419"/>
<reference evidence="3" key="1">
    <citation type="submission" date="2025-08" db="UniProtKB">
        <authorList>
            <consortium name="Ensembl"/>
        </authorList>
    </citation>
    <scope>IDENTIFICATION</scope>
</reference>
<dbReference type="Gene3D" id="1.10.340.70">
    <property type="match status" value="1"/>
</dbReference>
<dbReference type="InterPro" id="IPR041588">
    <property type="entry name" value="Integrase_H2C2"/>
</dbReference>
<protein>
    <recommendedName>
        <fullName evidence="1">Gypsy retrotransposon integrase-like protein 1</fullName>
    </recommendedName>
</protein>
<name>S4RWZ6_PETMA</name>
<dbReference type="PANTHER" id="PTHR37984">
    <property type="entry name" value="PROTEIN CBG26694"/>
    <property type="match status" value="1"/>
</dbReference>
<organism evidence="3">
    <name type="scientific">Petromyzon marinus</name>
    <name type="common">Sea lamprey</name>
    <dbReference type="NCBI Taxonomy" id="7757"/>
    <lineage>
        <taxon>Eukaryota</taxon>
        <taxon>Metazoa</taxon>
        <taxon>Chordata</taxon>
        <taxon>Craniata</taxon>
        <taxon>Vertebrata</taxon>
        <taxon>Cyclostomata</taxon>
        <taxon>Hyperoartia</taxon>
        <taxon>Petromyzontiformes</taxon>
        <taxon>Petromyzontidae</taxon>
        <taxon>Petromyzon</taxon>
    </lineage>
</organism>
<dbReference type="STRING" id="7757.ENSPMAP00000009736"/>